<gene>
    <name evidence="6" type="ORF">AKO1_015247</name>
</gene>
<keyword evidence="7" id="KW-1185">Reference proteome</keyword>
<dbReference type="Gene3D" id="3.30.450.20">
    <property type="entry name" value="PAS domain"/>
    <property type="match status" value="1"/>
</dbReference>
<dbReference type="GO" id="GO:0009881">
    <property type="term" value="F:photoreceptor activity"/>
    <property type="evidence" value="ECO:0007669"/>
    <property type="project" value="UniProtKB-KW"/>
</dbReference>
<proteinExistence type="predicted"/>
<dbReference type="SUPFAM" id="SSF55785">
    <property type="entry name" value="PYP-like sensor domain (PAS domain)"/>
    <property type="match status" value="1"/>
</dbReference>
<keyword evidence="3" id="KW-0157">Chromophore</keyword>
<dbReference type="InterPro" id="IPR013515">
    <property type="entry name" value="Phytochrome_cen-reg"/>
</dbReference>
<name>A0AAW2ZFD1_9EUKA</name>
<protein>
    <submittedName>
        <fullName evidence="6">Cyanobacterial phytochrome B</fullName>
    </submittedName>
</protein>
<dbReference type="Proteomes" id="UP001431209">
    <property type="component" value="Unassembled WGS sequence"/>
</dbReference>
<evidence type="ECO:0000259" key="5">
    <source>
        <dbReference type="PROSITE" id="PS50046"/>
    </source>
</evidence>
<dbReference type="Pfam" id="PF00360">
    <property type="entry name" value="PHY"/>
    <property type="match status" value="1"/>
</dbReference>
<dbReference type="SUPFAM" id="SSF55781">
    <property type="entry name" value="GAF domain-like"/>
    <property type="match status" value="2"/>
</dbReference>
<keyword evidence="1" id="KW-0600">Photoreceptor protein</keyword>
<dbReference type="InterPro" id="IPR013654">
    <property type="entry name" value="PAS_2"/>
</dbReference>
<dbReference type="Gene3D" id="3.30.450.40">
    <property type="match status" value="1"/>
</dbReference>
<evidence type="ECO:0000256" key="3">
    <source>
        <dbReference type="ARBA" id="ARBA00022991"/>
    </source>
</evidence>
<dbReference type="InterPro" id="IPR029016">
    <property type="entry name" value="GAF-like_dom_sf"/>
</dbReference>
<dbReference type="InterPro" id="IPR043150">
    <property type="entry name" value="Phytochrome_PHY_sf"/>
</dbReference>
<dbReference type="Gene3D" id="3.30.450.270">
    <property type="match status" value="1"/>
</dbReference>
<evidence type="ECO:0000256" key="1">
    <source>
        <dbReference type="ARBA" id="ARBA00022543"/>
    </source>
</evidence>
<accession>A0AAW2ZFD1</accession>
<keyword evidence="4" id="KW-0675">Receptor</keyword>
<dbReference type="InterPro" id="IPR016132">
    <property type="entry name" value="Phyto_chromo_attachment"/>
</dbReference>
<dbReference type="PROSITE" id="PS50046">
    <property type="entry name" value="PHYTOCHROME_2"/>
    <property type="match status" value="1"/>
</dbReference>
<dbReference type="InterPro" id="IPR035965">
    <property type="entry name" value="PAS-like_dom_sf"/>
</dbReference>
<keyword evidence="2" id="KW-0716">Sensory transduction</keyword>
<feature type="domain" description="Phytochrome chromophore attachment site" evidence="5">
    <location>
        <begin position="135"/>
        <end position="294"/>
    </location>
</feature>
<reference evidence="6 7" key="1">
    <citation type="submission" date="2024-03" db="EMBL/GenBank/DDBJ databases">
        <title>The Acrasis kona genome and developmental transcriptomes reveal deep origins of eukaryotic multicellular pathways.</title>
        <authorList>
            <person name="Sheikh S."/>
            <person name="Fu C.-J."/>
            <person name="Brown M.W."/>
            <person name="Baldauf S.L."/>
        </authorList>
    </citation>
    <scope>NUCLEOTIDE SEQUENCE [LARGE SCALE GENOMIC DNA]</scope>
    <source>
        <strain evidence="6 7">ATCC MYA-3509</strain>
    </source>
</reference>
<dbReference type="GO" id="GO:0009584">
    <property type="term" value="P:detection of visible light"/>
    <property type="evidence" value="ECO:0007669"/>
    <property type="project" value="InterPro"/>
</dbReference>
<evidence type="ECO:0000256" key="4">
    <source>
        <dbReference type="ARBA" id="ARBA00023170"/>
    </source>
</evidence>
<dbReference type="Pfam" id="PF08446">
    <property type="entry name" value="PAS_2"/>
    <property type="match status" value="1"/>
</dbReference>
<dbReference type="InterPro" id="IPR003018">
    <property type="entry name" value="GAF"/>
</dbReference>
<organism evidence="6 7">
    <name type="scientific">Acrasis kona</name>
    <dbReference type="NCBI Taxonomy" id="1008807"/>
    <lineage>
        <taxon>Eukaryota</taxon>
        <taxon>Discoba</taxon>
        <taxon>Heterolobosea</taxon>
        <taxon>Tetramitia</taxon>
        <taxon>Eutetramitia</taxon>
        <taxon>Acrasidae</taxon>
        <taxon>Acrasis</taxon>
    </lineage>
</organism>
<dbReference type="GO" id="GO:0006355">
    <property type="term" value="P:regulation of DNA-templated transcription"/>
    <property type="evidence" value="ECO:0007669"/>
    <property type="project" value="InterPro"/>
</dbReference>
<dbReference type="AlphaFoldDB" id="A0AAW2ZFD1"/>
<evidence type="ECO:0000313" key="6">
    <source>
        <dbReference type="EMBL" id="KAL0488037.1"/>
    </source>
</evidence>
<evidence type="ECO:0000313" key="7">
    <source>
        <dbReference type="Proteomes" id="UP001431209"/>
    </source>
</evidence>
<dbReference type="Pfam" id="PF01590">
    <property type="entry name" value="GAF"/>
    <property type="match status" value="1"/>
</dbReference>
<sequence>MCDEESYQEACFEEGDTQSYGIVLVLMGTSFSIVNVSENVTAFFNCGSDELLYTRLEDVVNADEFQYFKDKVAEDCDNVVDCTFTISINNEAHTFEGSAYEVDDLMFLELILNNLDLPSSPRGTKSYLEDIEHKDIKALAKDAAQEAQTITGFDNVKVYQIINERELEVIAEVDAHSTAEAEGTVCHISDALLQDTDLYLMNWIHLIADVNDKPSMITPNYHVVTREQLDTRKNLLRTVPSTRLHHLKQKNVQSVLTISIIQESKLWGVIVCSNMSSPTQLLYNIRQQCQSLGQELSKLISERVKIEEQEQLQLQSERIRIILNEISSTDNWMKSCLVQSTALLDAVNAAGAVIYFNKKLTFIGETPSEQQVSDLIKELRPLVNDSDIYVSEISHFMSSNFAGVASGVLALSLHKSSDDLIIWFRSEVNNIQGMSRKSVLWTNKDVQVCRTFKRYIMDEIIKEVIRSKQQERRGSGDERAMLKLQAC</sequence>
<dbReference type="EMBL" id="JAOPGA020001393">
    <property type="protein sequence ID" value="KAL0488037.1"/>
    <property type="molecule type" value="Genomic_DNA"/>
</dbReference>
<evidence type="ECO:0000256" key="2">
    <source>
        <dbReference type="ARBA" id="ARBA00022606"/>
    </source>
</evidence>
<comment type="caution">
    <text evidence="6">The sequence shown here is derived from an EMBL/GenBank/DDBJ whole genome shotgun (WGS) entry which is preliminary data.</text>
</comment>